<gene>
    <name evidence="2" type="ORF">COO91_08783</name>
</gene>
<dbReference type="KEGG" id="nfl:COO91_08783"/>
<dbReference type="AlphaFoldDB" id="A0A2K8T4K9"/>
<dbReference type="Proteomes" id="UP000232003">
    <property type="component" value="Chromosome"/>
</dbReference>
<dbReference type="EMBL" id="CP024785">
    <property type="protein sequence ID" value="AUB42637.1"/>
    <property type="molecule type" value="Genomic_DNA"/>
</dbReference>
<evidence type="ECO:0000313" key="3">
    <source>
        <dbReference type="Proteomes" id="UP000232003"/>
    </source>
</evidence>
<organism evidence="2 3">
    <name type="scientific">Nostoc flagelliforme CCNUN1</name>
    <dbReference type="NCBI Taxonomy" id="2038116"/>
    <lineage>
        <taxon>Bacteria</taxon>
        <taxon>Bacillati</taxon>
        <taxon>Cyanobacteriota</taxon>
        <taxon>Cyanophyceae</taxon>
        <taxon>Nostocales</taxon>
        <taxon>Nostocaceae</taxon>
        <taxon>Nostoc</taxon>
    </lineage>
</organism>
<sequence>MLRISSLSNKQNLSIRDNSRDTSLLPTPGNPARRIRKGLFSELKYIS</sequence>
<proteinExistence type="predicted"/>
<keyword evidence="3" id="KW-1185">Reference proteome</keyword>
<feature type="region of interest" description="Disordered" evidence="1">
    <location>
        <begin position="1"/>
        <end position="31"/>
    </location>
</feature>
<reference evidence="2 3" key="1">
    <citation type="submission" date="2017-11" db="EMBL/GenBank/DDBJ databases">
        <title>Complete genome of a free-living desiccation-tolerant cyanobacterium and its photosynthetic adaptation to extreme terrestrial habitat.</title>
        <authorList>
            <person name="Shang J."/>
        </authorList>
    </citation>
    <scope>NUCLEOTIDE SEQUENCE [LARGE SCALE GENOMIC DNA]</scope>
    <source>
        <strain evidence="2 3">CCNUN1</strain>
    </source>
</reference>
<evidence type="ECO:0000313" key="2">
    <source>
        <dbReference type="EMBL" id="AUB42637.1"/>
    </source>
</evidence>
<protein>
    <submittedName>
        <fullName evidence="2">Uncharacterized protein</fullName>
    </submittedName>
</protein>
<accession>A0A2K8T4K9</accession>
<name>A0A2K8T4K9_9NOSO</name>
<feature type="compositionally biased region" description="Polar residues" evidence="1">
    <location>
        <begin position="1"/>
        <end position="25"/>
    </location>
</feature>
<evidence type="ECO:0000256" key="1">
    <source>
        <dbReference type="SAM" id="MobiDB-lite"/>
    </source>
</evidence>